<gene>
    <name evidence="1" type="ORF">L1987_46433</name>
</gene>
<evidence type="ECO:0000313" key="2">
    <source>
        <dbReference type="Proteomes" id="UP001056120"/>
    </source>
</evidence>
<reference evidence="1 2" key="2">
    <citation type="journal article" date="2022" name="Mol. Ecol. Resour.">
        <title>The genomes of chicory, endive, great burdock and yacon provide insights into Asteraceae paleo-polyploidization history and plant inulin production.</title>
        <authorList>
            <person name="Fan W."/>
            <person name="Wang S."/>
            <person name="Wang H."/>
            <person name="Wang A."/>
            <person name="Jiang F."/>
            <person name="Liu H."/>
            <person name="Zhao H."/>
            <person name="Xu D."/>
            <person name="Zhang Y."/>
        </authorList>
    </citation>
    <scope>NUCLEOTIDE SEQUENCE [LARGE SCALE GENOMIC DNA]</scope>
    <source>
        <strain evidence="2">cv. Yunnan</strain>
        <tissue evidence="1">Leaves</tissue>
    </source>
</reference>
<dbReference type="EMBL" id="CM042032">
    <property type="protein sequence ID" value="KAI3776646.1"/>
    <property type="molecule type" value="Genomic_DNA"/>
</dbReference>
<evidence type="ECO:0000313" key="1">
    <source>
        <dbReference type="EMBL" id="KAI3776646.1"/>
    </source>
</evidence>
<dbReference type="Proteomes" id="UP001056120">
    <property type="component" value="Linkage Group LG15"/>
</dbReference>
<reference evidence="2" key="1">
    <citation type="journal article" date="2022" name="Mol. Ecol. Resour.">
        <title>The genomes of chicory, endive, great burdock and yacon provide insights into Asteraceae palaeo-polyploidization history and plant inulin production.</title>
        <authorList>
            <person name="Fan W."/>
            <person name="Wang S."/>
            <person name="Wang H."/>
            <person name="Wang A."/>
            <person name="Jiang F."/>
            <person name="Liu H."/>
            <person name="Zhao H."/>
            <person name="Xu D."/>
            <person name="Zhang Y."/>
        </authorList>
    </citation>
    <scope>NUCLEOTIDE SEQUENCE [LARGE SCALE GENOMIC DNA]</scope>
    <source>
        <strain evidence="2">cv. Yunnan</strain>
    </source>
</reference>
<keyword evidence="2" id="KW-1185">Reference proteome</keyword>
<accession>A0ACB9G0A1</accession>
<sequence length="168" mass="18859">MEFEQKETDDSSADVSETVKADEVCDVDDITIGLGFNDKGLVNSNASQADDCKPVSYVSQNCFDKIVHVAKDFIPIKFMKEVAERLKNKKVEENTKAANFKRPFKACFKCGQEGHLIKHCKQVDETSSSSSKRHGSDGKGNKNYFSRSKSTRNNFLNDQNKNYSSRSP</sequence>
<comment type="caution">
    <text evidence="1">The sequence shown here is derived from an EMBL/GenBank/DDBJ whole genome shotgun (WGS) entry which is preliminary data.</text>
</comment>
<protein>
    <submittedName>
        <fullName evidence="1">Uncharacterized protein</fullName>
    </submittedName>
</protein>
<name>A0ACB9G0A1_9ASTR</name>
<organism evidence="1 2">
    <name type="scientific">Smallanthus sonchifolius</name>
    <dbReference type="NCBI Taxonomy" id="185202"/>
    <lineage>
        <taxon>Eukaryota</taxon>
        <taxon>Viridiplantae</taxon>
        <taxon>Streptophyta</taxon>
        <taxon>Embryophyta</taxon>
        <taxon>Tracheophyta</taxon>
        <taxon>Spermatophyta</taxon>
        <taxon>Magnoliopsida</taxon>
        <taxon>eudicotyledons</taxon>
        <taxon>Gunneridae</taxon>
        <taxon>Pentapetalae</taxon>
        <taxon>asterids</taxon>
        <taxon>campanulids</taxon>
        <taxon>Asterales</taxon>
        <taxon>Asteraceae</taxon>
        <taxon>Asteroideae</taxon>
        <taxon>Heliantheae alliance</taxon>
        <taxon>Millerieae</taxon>
        <taxon>Smallanthus</taxon>
    </lineage>
</organism>
<proteinExistence type="predicted"/>